<reference evidence="11" key="1">
    <citation type="submission" date="2017-06" db="EMBL/GenBank/DDBJ databases">
        <title>Whole genome sequence of Laribacter hongkongensis LHGZ1.</title>
        <authorList>
            <person name="Chen D."/>
            <person name="Wu H."/>
            <person name="Chen J."/>
        </authorList>
    </citation>
    <scope>NUCLEOTIDE SEQUENCE [LARGE SCALE GENOMIC DNA]</scope>
    <source>
        <strain evidence="11">LHGZ1</strain>
    </source>
</reference>
<dbReference type="Gene3D" id="3.40.50.620">
    <property type="entry name" value="HUPs"/>
    <property type="match status" value="1"/>
</dbReference>
<dbReference type="PANTHER" id="PTHR43033">
    <property type="entry name" value="TRNA(ILE)-LYSIDINE SYNTHASE-RELATED"/>
    <property type="match status" value="1"/>
</dbReference>
<sequence length="447" mass="49694">MASSRMPVPPERHLPALLDDLHAHWPEALSSGQCVLEVGLSGGVDSVVLLQALFRCATGHGIALRAVHVHHGLSPHADDWAGFCSDLCRELSVPLRIERVSVVRSGGQSLEAEARRARYAAYRNGGSQIVALAHHADDLAETVLLAALRGGGAHGLAAMPAWRVHDGLTVWRPLLGWRRNELESMARQQGWSWITDESNADPRYRRNALRHAVLPHLARYWPDYPRQLARTAQRAADEASVLDDCLDAVLAQHLRVPHILPVAVLASRPPAWQRLLLVRWLGRFGITVSPGWLASVCPDWFEPSVRRESQLAGYVLLAGQGELRLLPDVPEPTMCHDWMLAEGEHAWPGWHGRLRVWRETGRGLVLPDGIIMQVRPGQVAETIRHAVGRKALKKCWQEAGISDWQRRRWPRLWFGDILVAVPGVALDHALSARPGQTGWCFAWEGPA</sequence>
<evidence type="ECO:0000256" key="5">
    <source>
        <dbReference type="ARBA" id="ARBA00022741"/>
    </source>
</evidence>
<name>A0A248LGQ2_9NEIS</name>
<dbReference type="InterPro" id="IPR012795">
    <property type="entry name" value="tRNA_Ile_lys_synt_N"/>
</dbReference>
<protein>
    <recommendedName>
        <fullName evidence="8">tRNA(Ile)-lysidine synthase</fullName>
        <ecNumber evidence="8">6.3.4.19</ecNumber>
    </recommendedName>
    <alternativeName>
        <fullName evidence="8">tRNA(Ile)-2-lysyl-cytidine synthase</fullName>
    </alternativeName>
    <alternativeName>
        <fullName evidence="8">tRNA(Ile)-lysidine synthetase</fullName>
    </alternativeName>
</protein>
<keyword evidence="4 8" id="KW-0819">tRNA processing</keyword>
<evidence type="ECO:0000256" key="4">
    <source>
        <dbReference type="ARBA" id="ARBA00022694"/>
    </source>
</evidence>
<dbReference type="GO" id="GO:0005737">
    <property type="term" value="C:cytoplasm"/>
    <property type="evidence" value="ECO:0007669"/>
    <property type="project" value="UniProtKB-SubCell"/>
</dbReference>
<accession>A0A248LGQ2</accession>
<comment type="function">
    <text evidence="8">Ligates lysine onto the cytidine present at position 34 of the AUA codon-specific tRNA(Ile) that contains the anticodon CAU, in an ATP-dependent manner. Cytidine is converted to lysidine, thus changing the amino acid specificity of the tRNA from methionine to isoleucine.</text>
</comment>
<comment type="similarity">
    <text evidence="8">Belongs to the tRNA(Ile)-lysidine synthase family.</text>
</comment>
<keyword evidence="2 8" id="KW-0963">Cytoplasm</keyword>
<comment type="subcellular location">
    <subcellularLocation>
        <location evidence="1 8">Cytoplasm</location>
    </subcellularLocation>
</comment>
<dbReference type="HAMAP" id="MF_01161">
    <property type="entry name" value="tRNA_Ile_lys_synt"/>
    <property type="match status" value="1"/>
</dbReference>
<dbReference type="GO" id="GO:0032267">
    <property type="term" value="F:tRNA(Ile)-lysidine synthase activity"/>
    <property type="evidence" value="ECO:0007669"/>
    <property type="project" value="UniProtKB-EC"/>
</dbReference>
<evidence type="ECO:0000256" key="8">
    <source>
        <dbReference type="HAMAP-Rule" id="MF_01161"/>
    </source>
</evidence>
<comment type="domain">
    <text evidence="8">The N-terminal region contains the highly conserved SGGXDS motif, predicted to be a P-loop motif involved in ATP binding.</text>
</comment>
<dbReference type="InterPro" id="IPR014729">
    <property type="entry name" value="Rossmann-like_a/b/a_fold"/>
</dbReference>
<evidence type="ECO:0000256" key="2">
    <source>
        <dbReference type="ARBA" id="ARBA00022490"/>
    </source>
</evidence>
<dbReference type="EC" id="6.3.4.19" evidence="8"/>
<dbReference type="CDD" id="cd01992">
    <property type="entry name" value="TilS_N"/>
    <property type="match status" value="1"/>
</dbReference>
<dbReference type="NCBIfam" id="TIGR02433">
    <property type="entry name" value="lysidine_TilS_C"/>
    <property type="match status" value="1"/>
</dbReference>
<dbReference type="NCBIfam" id="TIGR02432">
    <property type="entry name" value="lysidine_TilS_N"/>
    <property type="match status" value="1"/>
</dbReference>
<comment type="catalytic activity">
    <reaction evidence="7 8">
        <text>cytidine(34) in tRNA(Ile2) + L-lysine + ATP = lysidine(34) in tRNA(Ile2) + AMP + diphosphate + H(+)</text>
        <dbReference type="Rhea" id="RHEA:43744"/>
        <dbReference type="Rhea" id="RHEA-COMP:10625"/>
        <dbReference type="Rhea" id="RHEA-COMP:10670"/>
        <dbReference type="ChEBI" id="CHEBI:15378"/>
        <dbReference type="ChEBI" id="CHEBI:30616"/>
        <dbReference type="ChEBI" id="CHEBI:32551"/>
        <dbReference type="ChEBI" id="CHEBI:33019"/>
        <dbReference type="ChEBI" id="CHEBI:82748"/>
        <dbReference type="ChEBI" id="CHEBI:83665"/>
        <dbReference type="ChEBI" id="CHEBI:456215"/>
        <dbReference type="EC" id="6.3.4.19"/>
    </reaction>
</comment>
<evidence type="ECO:0000313" key="10">
    <source>
        <dbReference type="EMBL" id="ASJ23665.1"/>
    </source>
</evidence>
<evidence type="ECO:0000256" key="1">
    <source>
        <dbReference type="ARBA" id="ARBA00004496"/>
    </source>
</evidence>
<evidence type="ECO:0000256" key="3">
    <source>
        <dbReference type="ARBA" id="ARBA00022598"/>
    </source>
</evidence>
<dbReference type="AlphaFoldDB" id="A0A248LGQ2"/>
<dbReference type="SUPFAM" id="SSF56037">
    <property type="entry name" value="PheT/TilS domain"/>
    <property type="match status" value="1"/>
</dbReference>
<dbReference type="PANTHER" id="PTHR43033:SF1">
    <property type="entry name" value="TRNA(ILE)-LYSIDINE SYNTHASE-RELATED"/>
    <property type="match status" value="1"/>
</dbReference>
<dbReference type="RefSeq" id="WP_088860228.1">
    <property type="nucleotide sequence ID" value="NZ_JAJAXI010000026.1"/>
</dbReference>
<dbReference type="EMBL" id="CP022115">
    <property type="protein sequence ID" value="ASJ23665.1"/>
    <property type="molecule type" value="Genomic_DNA"/>
</dbReference>
<dbReference type="Proteomes" id="UP000197424">
    <property type="component" value="Chromosome"/>
</dbReference>
<dbReference type="SUPFAM" id="SSF52402">
    <property type="entry name" value="Adenine nucleotide alpha hydrolases-like"/>
    <property type="match status" value="1"/>
</dbReference>
<dbReference type="OrthoDB" id="9807403at2"/>
<dbReference type="InterPro" id="IPR012094">
    <property type="entry name" value="tRNA_Ile_lys_synt"/>
</dbReference>
<keyword evidence="6 8" id="KW-0067">ATP-binding</keyword>
<feature type="domain" description="Lysidine-tRNA(Ile) synthetase C-terminal" evidence="9">
    <location>
        <begin position="372"/>
        <end position="443"/>
    </location>
</feature>
<dbReference type="GO" id="GO:0006400">
    <property type="term" value="P:tRNA modification"/>
    <property type="evidence" value="ECO:0007669"/>
    <property type="project" value="UniProtKB-UniRule"/>
</dbReference>
<evidence type="ECO:0000259" key="9">
    <source>
        <dbReference type="SMART" id="SM00977"/>
    </source>
</evidence>
<keyword evidence="3 8" id="KW-0436">Ligase</keyword>
<feature type="binding site" evidence="8">
    <location>
        <begin position="41"/>
        <end position="46"/>
    </location>
    <ligand>
        <name>ATP</name>
        <dbReference type="ChEBI" id="CHEBI:30616"/>
    </ligand>
</feature>
<proteinExistence type="inferred from homology"/>
<dbReference type="InterPro" id="IPR012796">
    <property type="entry name" value="Lysidine-tRNA-synth_C"/>
</dbReference>
<evidence type="ECO:0000256" key="7">
    <source>
        <dbReference type="ARBA" id="ARBA00048539"/>
    </source>
</evidence>
<organism evidence="10 11">
    <name type="scientific">Laribacter hongkongensis</name>
    <dbReference type="NCBI Taxonomy" id="168471"/>
    <lineage>
        <taxon>Bacteria</taxon>
        <taxon>Pseudomonadati</taxon>
        <taxon>Pseudomonadota</taxon>
        <taxon>Betaproteobacteria</taxon>
        <taxon>Neisseriales</taxon>
        <taxon>Aquaspirillaceae</taxon>
        <taxon>Laribacter</taxon>
    </lineage>
</organism>
<gene>
    <name evidence="8" type="primary">tilS</name>
    <name evidence="10" type="ORF">LHGZ1_0834</name>
</gene>
<dbReference type="Pfam" id="PF01171">
    <property type="entry name" value="ATP_bind_3"/>
    <property type="match status" value="1"/>
</dbReference>
<evidence type="ECO:0000313" key="11">
    <source>
        <dbReference type="Proteomes" id="UP000197424"/>
    </source>
</evidence>
<dbReference type="Pfam" id="PF11734">
    <property type="entry name" value="TilS_C"/>
    <property type="match status" value="1"/>
</dbReference>
<evidence type="ECO:0000256" key="6">
    <source>
        <dbReference type="ARBA" id="ARBA00022840"/>
    </source>
</evidence>
<dbReference type="SMART" id="SM00977">
    <property type="entry name" value="TilS_C"/>
    <property type="match status" value="1"/>
</dbReference>
<dbReference type="GO" id="GO:0005524">
    <property type="term" value="F:ATP binding"/>
    <property type="evidence" value="ECO:0007669"/>
    <property type="project" value="UniProtKB-UniRule"/>
</dbReference>
<dbReference type="InterPro" id="IPR011063">
    <property type="entry name" value="TilS/TtcA_N"/>
</dbReference>
<keyword evidence="5 8" id="KW-0547">Nucleotide-binding</keyword>